<dbReference type="InterPro" id="IPR029043">
    <property type="entry name" value="GcvT/YgfZ_C"/>
</dbReference>
<reference evidence="11" key="1">
    <citation type="submission" date="2010-05" db="EMBL/GenBank/DDBJ databases">
        <title>Complete sequence of Staphylothermus hellenicus DSM 12710.</title>
        <authorList>
            <consortium name="US DOE Joint Genome Institute"/>
            <person name="Lucas S."/>
            <person name="Copeland A."/>
            <person name="Lapidus A."/>
            <person name="Cheng J.-F."/>
            <person name="Bruce D."/>
            <person name="Goodwin L."/>
            <person name="Pitluck S."/>
            <person name="Davenport K."/>
            <person name="Detter J.C."/>
            <person name="Han C."/>
            <person name="Tapia R."/>
            <person name="Larimer F."/>
            <person name="Land M."/>
            <person name="Hauser L."/>
            <person name="Kyrpides N."/>
            <person name="Mikhailova N."/>
            <person name="Anderson I.J."/>
            <person name="Woyke T."/>
        </authorList>
    </citation>
    <scope>NUCLEOTIDE SEQUENCE [LARGE SCALE GENOMIC DNA]</scope>
    <source>
        <strain evidence="11">DSM 12710 / JCM 10830 / BK20S6-10-b1 / P8</strain>
    </source>
</reference>
<dbReference type="SUPFAM" id="SSF101790">
    <property type="entry name" value="Aminomethyltransferase beta-barrel domain"/>
    <property type="match status" value="1"/>
</dbReference>
<evidence type="ECO:0000259" key="8">
    <source>
        <dbReference type="Pfam" id="PF01571"/>
    </source>
</evidence>
<evidence type="ECO:0000256" key="7">
    <source>
        <dbReference type="PIRSR" id="PIRSR006487-1"/>
    </source>
</evidence>
<dbReference type="GO" id="GO:0006546">
    <property type="term" value="P:glycine catabolic process"/>
    <property type="evidence" value="ECO:0007669"/>
    <property type="project" value="InterPro"/>
</dbReference>
<evidence type="ECO:0000256" key="2">
    <source>
        <dbReference type="ARBA" id="ARBA00012616"/>
    </source>
</evidence>
<dbReference type="GO" id="GO:0004047">
    <property type="term" value="F:aminomethyltransferase activity"/>
    <property type="evidence" value="ECO:0007669"/>
    <property type="project" value="UniProtKB-EC"/>
</dbReference>
<dbReference type="SUPFAM" id="SSF103025">
    <property type="entry name" value="Folate-binding domain"/>
    <property type="match status" value="1"/>
</dbReference>
<keyword evidence="11" id="KW-1185">Reference proteome</keyword>
<dbReference type="InterPro" id="IPR006222">
    <property type="entry name" value="GCVT_N"/>
</dbReference>
<feature type="binding site" evidence="7">
    <location>
        <position position="204"/>
    </location>
    <ligand>
        <name>substrate</name>
    </ligand>
</feature>
<evidence type="ECO:0000313" key="10">
    <source>
        <dbReference type="EMBL" id="ADI32445.1"/>
    </source>
</evidence>
<keyword evidence="3" id="KW-0032">Aminotransferase</keyword>
<dbReference type="EC" id="2.1.2.10" evidence="2"/>
<dbReference type="PANTHER" id="PTHR43757">
    <property type="entry name" value="AMINOMETHYLTRANSFERASE"/>
    <property type="match status" value="1"/>
</dbReference>
<dbReference type="NCBIfam" id="NF001567">
    <property type="entry name" value="PRK00389.1"/>
    <property type="match status" value="1"/>
</dbReference>
<comment type="similarity">
    <text evidence="1">Belongs to the GcvT family.</text>
</comment>
<dbReference type="GO" id="GO:0008483">
    <property type="term" value="F:transaminase activity"/>
    <property type="evidence" value="ECO:0007669"/>
    <property type="project" value="UniProtKB-KW"/>
</dbReference>
<sequence length="373" mass="42809">MKTLAKIPLLNYHVEKLGAEPGFFGDWEVPMRYTSSIEEHLAVRRDVGVFDVSHMGRIRLKGSDVFELIQYVYTKDLSKVKTGWMSGPTLALNQWARVKDDEMLYKIRDDEWLLVPNALVREKMLSYLRSIINNRQYKVVIEDLTFKYSMIAIQGPKSPDIMEKIGLKDASDLKPLQFITNIKLNDIKLFLISRSGWTGEDGFEVWGDHSSIAKLLDILVKEGVKPAGIIARDTLRMEMGFVLGDHEYGEDPVKYPCAISLRYGLGAITWSKKGYVGEEALRACLREGVRWVRMGIKMSKKNARIIPREHMPVYVEDQVVGWITSGTYSPILRRGIAQAYIDARYAIEDLPVKIMMRNRFYEGKIVDFPFITK</sequence>
<dbReference type="KEGG" id="shc:Shell_1354"/>
<feature type="domain" description="GCVT N-terminal" evidence="8">
    <location>
        <begin position="14"/>
        <end position="250"/>
    </location>
</feature>
<reference evidence="10 11" key="2">
    <citation type="journal article" date="2011" name="Stand. Genomic Sci.">
        <title>Complete genome sequence of Staphylothermus hellenicus P8.</title>
        <authorList>
            <person name="Anderson I."/>
            <person name="Wirth R."/>
            <person name="Lucas S."/>
            <person name="Copeland A."/>
            <person name="Lapidus A."/>
            <person name="Cheng J.F."/>
            <person name="Goodwin L."/>
            <person name="Pitluck S."/>
            <person name="Davenport K."/>
            <person name="Detter J.C."/>
            <person name="Han C."/>
            <person name="Tapia R."/>
            <person name="Land M."/>
            <person name="Hauser L."/>
            <person name="Pati A."/>
            <person name="Mikhailova N."/>
            <person name="Woyke T."/>
            <person name="Klenk H.P."/>
            <person name="Kyrpides N."/>
            <person name="Ivanova N."/>
        </authorList>
    </citation>
    <scope>NUCLEOTIDE SEQUENCE [LARGE SCALE GENOMIC DNA]</scope>
    <source>
        <strain evidence="11">DSM 12710 / JCM 10830 / BK20S6-10-b1 / P8</strain>
    </source>
</reference>
<dbReference type="PIRSF" id="PIRSF006487">
    <property type="entry name" value="GcvT"/>
    <property type="match status" value="1"/>
</dbReference>
<dbReference type="InterPro" id="IPR006223">
    <property type="entry name" value="GcvT"/>
</dbReference>
<dbReference type="STRING" id="591019.Shell_1354"/>
<dbReference type="AlphaFoldDB" id="D7D9J9"/>
<evidence type="ECO:0000256" key="1">
    <source>
        <dbReference type="ARBA" id="ARBA00008609"/>
    </source>
</evidence>
<dbReference type="Proteomes" id="UP000002573">
    <property type="component" value="Chromosome"/>
</dbReference>
<dbReference type="InterPro" id="IPR027266">
    <property type="entry name" value="TrmE/GcvT-like"/>
</dbReference>
<organism evidence="10 11">
    <name type="scientific">Staphylothermus hellenicus (strain DSM 12710 / JCM 10830 / BK20S6-10-b1 / P8)</name>
    <dbReference type="NCBI Taxonomy" id="591019"/>
    <lineage>
        <taxon>Archaea</taxon>
        <taxon>Thermoproteota</taxon>
        <taxon>Thermoprotei</taxon>
        <taxon>Desulfurococcales</taxon>
        <taxon>Desulfurococcaceae</taxon>
        <taxon>Staphylothermus</taxon>
    </lineage>
</organism>
<dbReference type="Pfam" id="PF08669">
    <property type="entry name" value="GCV_T_C"/>
    <property type="match status" value="1"/>
</dbReference>
<proteinExistence type="inferred from homology"/>
<dbReference type="InterPro" id="IPR013977">
    <property type="entry name" value="GcvT_C"/>
</dbReference>
<evidence type="ECO:0000256" key="5">
    <source>
        <dbReference type="ARBA" id="ARBA00031395"/>
    </source>
</evidence>
<dbReference type="HOGENOM" id="CLU_007884_10_2_2"/>
<dbReference type="Gene3D" id="3.30.1360.120">
    <property type="entry name" value="Probable tRNA modification gtpase trme, domain 1"/>
    <property type="match status" value="1"/>
</dbReference>
<evidence type="ECO:0000256" key="3">
    <source>
        <dbReference type="ARBA" id="ARBA00022576"/>
    </source>
</evidence>
<name>D7D9J9_STAHD</name>
<feature type="domain" description="Aminomethyltransferase C-terminal" evidence="9">
    <location>
        <begin position="294"/>
        <end position="370"/>
    </location>
</feature>
<evidence type="ECO:0000256" key="6">
    <source>
        <dbReference type="ARBA" id="ARBA00047665"/>
    </source>
</evidence>
<dbReference type="EMBL" id="CP002051">
    <property type="protein sequence ID" value="ADI32445.1"/>
    <property type="molecule type" value="Genomic_DNA"/>
</dbReference>
<dbReference type="eggNOG" id="arCOG00756">
    <property type="taxonomic scope" value="Archaea"/>
</dbReference>
<accession>D7D9J9</accession>
<keyword evidence="4" id="KW-0808">Transferase</keyword>
<dbReference type="PANTHER" id="PTHR43757:SF2">
    <property type="entry name" value="AMINOMETHYLTRANSFERASE, MITOCHONDRIAL"/>
    <property type="match status" value="1"/>
</dbReference>
<dbReference type="InterPro" id="IPR028896">
    <property type="entry name" value="GcvT/YgfZ/DmdA"/>
</dbReference>
<evidence type="ECO:0000259" key="9">
    <source>
        <dbReference type="Pfam" id="PF08669"/>
    </source>
</evidence>
<evidence type="ECO:0000256" key="4">
    <source>
        <dbReference type="ARBA" id="ARBA00022679"/>
    </source>
</evidence>
<comment type="catalytic activity">
    <reaction evidence="6">
        <text>N(6)-[(R)-S(8)-aminomethyldihydrolipoyl]-L-lysyl-[protein] + (6S)-5,6,7,8-tetrahydrofolate = N(6)-[(R)-dihydrolipoyl]-L-lysyl-[protein] + (6R)-5,10-methylene-5,6,7,8-tetrahydrofolate + NH4(+)</text>
        <dbReference type="Rhea" id="RHEA:16945"/>
        <dbReference type="Rhea" id="RHEA-COMP:10475"/>
        <dbReference type="Rhea" id="RHEA-COMP:10492"/>
        <dbReference type="ChEBI" id="CHEBI:15636"/>
        <dbReference type="ChEBI" id="CHEBI:28938"/>
        <dbReference type="ChEBI" id="CHEBI:57453"/>
        <dbReference type="ChEBI" id="CHEBI:83100"/>
        <dbReference type="ChEBI" id="CHEBI:83143"/>
        <dbReference type="EC" id="2.1.2.10"/>
    </reaction>
</comment>
<gene>
    <name evidence="10" type="ordered locus">Shell_1354</name>
</gene>
<dbReference type="NCBIfam" id="TIGR00528">
    <property type="entry name" value="gcvT"/>
    <property type="match status" value="1"/>
</dbReference>
<dbReference type="GO" id="GO:0005960">
    <property type="term" value="C:glycine cleavage complex"/>
    <property type="evidence" value="ECO:0007669"/>
    <property type="project" value="InterPro"/>
</dbReference>
<evidence type="ECO:0000313" key="11">
    <source>
        <dbReference type="Proteomes" id="UP000002573"/>
    </source>
</evidence>
<protein>
    <recommendedName>
        <fullName evidence="2">aminomethyltransferase</fullName>
        <ecNumber evidence="2">2.1.2.10</ecNumber>
    </recommendedName>
    <alternativeName>
        <fullName evidence="5">Glycine cleavage system T protein</fullName>
    </alternativeName>
</protein>
<dbReference type="Pfam" id="PF01571">
    <property type="entry name" value="GCV_T"/>
    <property type="match status" value="1"/>
</dbReference>